<feature type="domain" description="HTH marR-type" evidence="4">
    <location>
        <begin position="31"/>
        <end position="166"/>
    </location>
</feature>
<dbReference type="GO" id="GO:0003677">
    <property type="term" value="F:DNA binding"/>
    <property type="evidence" value="ECO:0007669"/>
    <property type="project" value="UniProtKB-KW"/>
</dbReference>
<dbReference type="GO" id="GO:0003700">
    <property type="term" value="F:DNA-binding transcription factor activity"/>
    <property type="evidence" value="ECO:0007669"/>
    <property type="project" value="InterPro"/>
</dbReference>
<evidence type="ECO:0000256" key="2">
    <source>
        <dbReference type="ARBA" id="ARBA00023125"/>
    </source>
</evidence>
<name>A0A2Y8ZLV2_9MICO</name>
<evidence type="ECO:0000256" key="1">
    <source>
        <dbReference type="ARBA" id="ARBA00023015"/>
    </source>
</evidence>
<evidence type="ECO:0000256" key="3">
    <source>
        <dbReference type="ARBA" id="ARBA00023163"/>
    </source>
</evidence>
<dbReference type="EMBL" id="UESZ01000001">
    <property type="protein sequence ID" value="SSA33431.1"/>
    <property type="molecule type" value="Genomic_DNA"/>
</dbReference>
<dbReference type="SUPFAM" id="SSF46785">
    <property type="entry name" value="Winged helix' DNA-binding domain"/>
    <property type="match status" value="1"/>
</dbReference>
<dbReference type="InterPro" id="IPR036388">
    <property type="entry name" value="WH-like_DNA-bd_sf"/>
</dbReference>
<proteinExistence type="predicted"/>
<sequence>MSPRRPRRTSATAVYEAEVAAYIAAGGNEQTQRVITAVHGLTRRLSQFYNAQLVDLDVSAGEWGVISRLATTPKDAISTPSSLAAALAIAPSSMTHRLDKMSERGLILRTPDTTNRTRMIVTLTSAGWEMFRKAIQASDVVESDVLAQLSEGERETLADLLERAIAGLDDALDS</sequence>
<dbReference type="PRINTS" id="PR00598">
    <property type="entry name" value="HTHMARR"/>
</dbReference>
<evidence type="ECO:0000259" key="4">
    <source>
        <dbReference type="PROSITE" id="PS50995"/>
    </source>
</evidence>
<gene>
    <name evidence="5" type="ORF">SAMN04489750_0713</name>
</gene>
<reference evidence="6" key="1">
    <citation type="submission" date="2016-10" db="EMBL/GenBank/DDBJ databases">
        <authorList>
            <person name="Varghese N."/>
            <person name="Submissions S."/>
        </authorList>
    </citation>
    <scope>NUCLEOTIDE SEQUENCE [LARGE SCALE GENOMIC DNA]</scope>
    <source>
        <strain evidence="6">DSM 22951</strain>
    </source>
</reference>
<keyword evidence="3" id="KW-0804">Transcription</keyword>
<accession>A0A2Y8ZLV2</accession>
<dbReference type="PANTHER" id="PTHR42756:SF1">
    <property type="entry name" value="TRANSCRIPTIONAL REPRESSOR OF EMRAB OPERON"/>
    <property type="match status" value="1"/>
</dbReference>
<dbReference type="Proteomes" id="UP000250028">
    <property type="component" value="Unassembled WGS sequence"/>
</dbReference>
<dbReference type="InterPro" id="IPR000835">
    <property type="entry name" value="HTH_MarR-typ"/>
</dbReference>
<evidence type="ECO:0000313" key="5">
    <source>
        <dbReference type="EMBL" id="SSA33431.1"/>
    </source>
</evidence>
<keyword evidence="1" id="KW-0805">Transcription regulation</keyword>
<dbReference type="PANTHER" id="PTHR42756">
    <property type="entry name" value="TRANSCRIPTIONAL REGULATOR, MARR"/>
    <property type="match status" value="1"/>
</dbReference>
<dbReference type="RefSeq" id="WP_109684133.1">
    <property type="nucleotide sequence ID" value="NZ_QGDN01000001.1"/>
</dbReference>
<dbReference type="InterPro" id="IPR036390">
    <property type="entry name" value="WH_DNA-bd_sf"/>
</dbReference>
<dbReference type="OrthoDB" id="8635520at2"/>
<dbReference type="Gene3D" id="1.10.10.10">
    <property type="entry name" value="Winged helix-like DNA-binding domain superfamily/Winged helix DNA-binding domain"/>
    <property type="match status" value="1"/>
</dbReference>
<dbReference type="AlphaFoldDB" id="A0A2Y8ZLV2"/>
<organism evidence="5 6">
    <name type="scientific">Branchiibius hedensis</name>
    <dbReference type="NCBI Taxonomy" id="672460"/>
    <lineage>
        <taxon>Bacteria</taxon>
        <taxon>Bacillati</taxon>
        <taxon>Actinomycetota</taxon>
        <taxon>Actinomycetes</taxon>
        <taxon>Micrococcales</taxon>
        <taxon>Dermacoccaceae</taxon>
        <taxon>Branchiibius</taxon>
    </lineage>
</organism>
<dbReference type="PROSITE" id="PS50995">
    <property type="entry name" value="HTH_MARR_2"/>
    <property type="match status" value="1"/>
</dbReference>
<dbReference type="Pfam" id="PF01047">
    <property type="entry name" value="MarR"/>
    <property type="match status" value="1"/>
</dbReference>
<dbReference type="SMART" id="SM00347">
    <property type="entry name" value="HTH_MARR"/>
    <property type="match status" value="1"/>
</dbReference>
<keyword evidence="6" id="KW-1185">Reference proteome</keyword>
<evidence type="ECO:0000313" key="6">
    <source>
        <dbReference type="Proteomes" id="UP000250028"/>
    </source>
</evidence>
<protein>
    <submittedName>
        <fullName evidence="5">DNA-binding transcriptional regulator, MarR family</fullName>
    </submittedName>
</protein>
<keyword evidence="2 5" id="KW-0238">DNA-binding</keyword>